<dbReference type="InterPro" id="IPR045052">
    <property type="entry name" value="Copine"/>
</dbReference>
<feature type="domain" description="C2" evidence="3">
    <location>
        <begin position="130"/>
        <end position="254"/>
    </location>
</feature>
<comment type="similarity">
    <text evidence="1">Belongs to the copine family.</text>
</comment>
<dbReference type="EMBL" id="JAVFWL010000004">
    <property type="protein sequence ID" value="KAK6748026.1"/>
    <property type="molecule type" value="Genomic_DNA"/>
</dbReference>
<dbReference type="Gene3D" id="2.60.40.150">
    <property type="entry name" value="C2 domain"/>
    <property type="match status" value="2"/>
</dbReference>
<dbReference type="PROSITE" id="PS50234">
    <property type="entry name" value="VWFA"/>
    <property type="match status" value="1"/>
</dbReference>
<dbReference type="PANTHER" id="PTHR10857:SF106">
    <property type="entry name" value="C2 DOMAIN-CONTAINING PROTEIN"/>
    <property type="match status" value="1"/>
</dbReference>
<sequence>MANAFLPAQPCSRIYLTIKAKKLKDKDTFSKSDPLCVVYQYTKNPDRNGEWTELGRTEVVWNCLNPEFATKILCDYLFEERQMVKFELYDVDSKSSDLSKHDFLGYMECHLAEIVGARIFTKELGGLRGYCGAITISAEEVDEGAREEAEFHMRASKLDRKDIFGSSDPFLRIYRIIEDGSRQLTHQTKHLNRTLNPEWSIFRVNLQMLCGGNKQRPFLIECWDHESNGSHQFIGSCMTSAEEILSGRKTSIPLFHGGSRGGLLCCVSHRNSGILHFTHFQIIERYTFLDFIQAGTQLDFTVAIDLTASNGDPRKPSSLHYISNKAPSQYEVAIRAMIDICQYYNKANIFNAFGFGAIIPGQRKASPIFNLNLSHNGEAFGLQGVLEAYHQCVPMVQLYGPTNFAPVVLDAAKRASETLDGTRYQILLIITDGAISDMANTKRAIIGASFLPLSIIIVGVGNEDFESMEELDSDDSLLAFEGRQALRDIVQFVPLRQFLRGPVTGVESERVMWLLAKEVLAEVPLQLTSYMELNRISPLKQTDDTDGLEMTFTANLQDREHHYPYPTAPPDA</sequence>
<evidence type="ECO:0000313" key="5">
    <source>
        <dbReference type="EMBL" id="KAK6748026.1"/>
    </source>
</evidence>
<keyword evidence="6" id="KW-1185">Reference proteome</keyword>
<evidence type="ECO:0008006" key="7">
    <source>
        <dbReference type="Google" id="ProtNLM"/>
    </source>
</evidence>
<reference evidence="5 6" key="1">
    <citation type="submission" date="2023-08" db="EMBL/GenBank/DDBJ databases">
        <title>A Necator americanus chromosomal reference genome.</title>
        <authorList>
            <person name="Ilik V."/>
            <person name="Petrzelkova K.J."/>
            <person name="Pardy F."/>
            <person name="Fuh T."/>
            <person name="Niatou-Singa F.S."/>
            <person name="Gouil Q."/>
            <person name="Baker L."/>
            <person name="Ritchie M.E."/>
            <person name="Jex A.R."/>
            <person name="Gazzola D."/>
            <person name="Li H."/>
            <person name="Toshio Fujiwara R."/>
            <person name="Zhan B."/>
            <person name="Aroian R.V."/>
            <person name="Pafco B."/>
            <person name="Schwarz E.M."/>
        </authorList>
    </citation>
    <scope>NUCLEOTIDE SEQUENCE [LARGE SCALE GENOMIC DNA]</scope>
    <source>
        <strain evidence="5 6">Aroian</strain>
        <tissue evidence="5">Whole animal</tissue>
    </source>
</reference>
<keyword evidence="2" id="KW-0677">Repeat</keyword>
<feature type="domain" description="VWFA" evidence="4">
    <location>
        <begin position="299"/>
        <end position="493"/>
    </location>
</feature>
<dbReference type="SUPFAM" id="SSF49562">
    <property type="entry name" value="C2 domain (Calcium/lipid-binding domain, CaLB)"/>
    <property type="match status" value="2"/>
</dbReference>
<dbReference type="PANTHER" id="PTHR10857">
    <property type="entry name" value="COPINE"/>
    <property type="match status" value="1"/>
</dbReference>
<dbReference type="InterPro" id="IPR036465">
    <property type="entry name" value="vWFA_dom_sf"/>
</dbReference>
<dbReference type="InterPro" id="IPR035892">
    <property type="entry name" value="C2_domain_sf"/>
</dbReference>
<name>A0ABR1DC11_NECAM</name>
<dbReference type="InterPro" id="IPR010734">
    <property type="entry name" value="Copine_C"/>
</dbReference>
<dbReference type="InterPro" id="IPR037768">
    <property type="entry name" value="C2B_Copine"/>
</dbReference>
<evidence type="ECO:0000256" key="2">
    <source>
        <dbReference type="ARBA" id="ARBA00022737"/>
    </source>
</evidence>
<organism evidence="5 6">
    <name type="scientific">Necator americanus</name>
    <name type="common">Human hookworm</name>
    <dbReference type="NCBI Taxonomy" id="51031"/>
    <lineage>
        <taxon>Eukaryota</taxon>
        <taxon>Metazoa</taxon>
        <taxon>Ecdysozoa</taxon>
        <taxon>Nematoda</taxon>
        <taxon>Chromadorea</taxon>
        <taxon>Rhabditida</taxon>
        <taxon>Rhabditina</taxon>
        <taxon>Rhabditomorpha</taxon>
        <taxon>Strongyloidea</taxon>
        <taxon>Ancylostomatidae</taxon>
        <taxon>Bunostominae</taxon>
        <taxon>Necator</taxon>
    </lineage>
</organism>
<dbReference type="CDD" id="cd04047">
    <property type="entry name" value="C2B_Copine"/>
    <property type="match status" value="1"/>
</dbReference>
<evidence type="ECO:0000259" key="3">
    <source>
        <dbReference type="PROSITE" id="PS50004"/>
    </source>
</evidence>
<dbReference type="Pfam" id="PF07002">
    <property type="entry name" value="Copine"/>
    <property type="match status" value="1"/>
</dbReference>
<feature type="domain" description="C2" evidence="3">
    <location>
        <begin position="1"/>
        <end position="124"/>
    </location>
</feature>
<evidence type="ECO:0000256" key="1">
    <source>
        <dbReference type="ARBA" id="ARBA00009048"/>
    </source>
</evidence>
<gene>
    <name evidence="5" type="primary">Necator_chrIV.g14235</name>
    <name evidence="5" type="ORF">RB195_000941</name>
</gene>
<accession>A0ABR1DC11</accession>
<protein>
    <recommendedName>
        <fullName evidence="7">C2 domain protein</fullName>
    </recommendedName>
</protein>
<comment type="caution">
    <text evidence="5">The sequence shown here is derived from an EMBL/GenBank/DDBJ whole genome shotgun (WGS) entry which is preliminary data.</text>
</comment>
<dbReference type="SMART" id="SM00239">
    <property type="entry name" value="C2"/>
    <property type="match status" value="2"/>
</dbReference>
<dbReference type="Pfam" id="PF00168">
    <property type="entry name" value="C2"/>
    <property type="match status" value="2"/>
</dbReference>
<dbReference type="SMART" id="SM00327">
    <property type="entry name" value="VWA"/>
    <property type="match status" value="1"/>
</dbReference>
<evidence type="ECO:0000259" key="4">
    <source>
        <dbReference type="PROSITE" id="PS50234"/>
    </source>
</evidence>
<dbReference type="InterPro" id="IPR002035">
    <property type="entry name" value="VWF_A"/>
</dbReference>
<dbReference type="PROSITE" id="PS50004">
    <property type="entry name" value="C2"/>
    <property type="match status" value="2"/>
</dbReference>
<dbReference type="Proteomes" id="UP001303046">
    <property type="component" value="Unassembled WGS sequence"/>
</dbReference>
<dbReference type="CDD" id="cd04048">
    <property type="entry name" value="C2A_Copine"/>
    <property type="match status" value="1"/>
</dbReference>
<proteinExistence type="inferred from homology"/>
<dbReference type="InterPro" id="IPR000008">
    <property type="entry name" value="C2_dom"/>
</dbReference>
<dbReference type="SUPFAM" id="SSF53300">
    <property type="entry name" value="vWA-like"/>
    <property type="match status" value="1"/>
</dbReference>
<evidence type="ECO:0000313" key="6">
    <source>
        <dbReference type="Proteomes" id="UP001303046"/>
    </source>
</evidence>